<evidence type="ECO:0000313" key="4">
    <source>
        <dbReference type="Proteomes" id="UP000636579"/>
    </source>
</evidence>
<evidence type="ECO:0000313" key="3">
    <source>
        <dbReference type="EMBL" id="MBE1514279.1"/>
    </source>
</evidence>
<dbReference type="EC" id="3.1.21.3" evidence="3"/>
<evidence type="ECO:0000256" key="2">
    <source>
        <dbReference type="ARBA" id="ARBA00023125"/>
    </source>
</evidence>
<dbReference type="SUPFAM" id="SSF116734">
    <property type="entry name" value="DNA methylase specificity domain"/>
    <property type="match status" value="2"/>
</dbReference>
<organism evidence="3 4">
    <name type="scientific">Nesterenkonia halotolerans</name>
    <dbReference type="NCBI Taxonomy" id="225325"/>
    <lineage>
        <taxon>Bacteria</taxon>
        <taxon>Bacillati</taxon>
        <taxon>Actinomycetota</taxon>
        <taxon>Actinomycetes</taxon>
        <taxon>Micrococcales</taxon>
        <taxon>Micrococcaceae</taxon>
        <taxon>Nesterenkonia</taxon>
    </lineage>
</organism>
<keyword evidence="3" id="KW-0378">Hydrolase</keyword>
<dbReference type="EMBL" id="JADBEE010000001">
    <property type="protein sequence ID" value="MBE1514279.1"/>
    <property type="molecule type" value="Genomic_DNA"/>
</dbReference>
<protein>
    <submittedName>
        <fullName evidence="3">Type I restriction enzyme S subunit</fullName>
        <ecNumber evidence="3">3.1.21.3</ecNumber>
    </submittedName>
</protein>
<gene>
    <name evidence="3" type="ORF">H4W26_001034</name>
</gene>
<keyword evidence="2" id="KW-0238">DNA-binding</keyword>
<dbReference type="RefSeq" id="WP_192591048.1">
    <property type="nucleotide sequence ID" value="NZ_JADBEE010000001.1"/>
</dbReference>
<evidence type="ECO:0000256" key="1">
    <source>
        <dbReference type="ARBA" id="ARBA00022747"/>
    </source>
</evidence>
<comment type="caution">
    <text evidence="3">The sequence shown here is derived from an EMBL/GenBank/DDBJ whole genome shotgun (WGS) entry which is preliminary data.</text>
</comment>
<keyword evidence="4" id="KW-1185">Reference proteome</keyword>
<name>A0ABR9J5K5_9MICC</name>
<accession>A0ABR9J5K5</accession>
<dbReference type="GO" id="GO:0009035">
    <property type="term" value="F:type I site-specific deoxyribonuclease activity"/>
    <property type="evidence" value="ECO:0007669"/>
    <property type="project" value="UniProtKB-EC"/>
</dbReference>
<proteinExistence type="predicted"/>
<dbReference type="InterPro" id="IPR044946">
    <property type="entry name" value="Restrct_endonuc_typeI_TRD_sf"/>
</dbReference>
<sequence>MREAAPFWSLATLVTDSDDPAEFQVSLEDMISDSGELVQGELSQYNAKGTPFSAGDVLFGKLRPYLAKYWLADREGTAGGDIHVYRPTDDVEPRFLSYVVGSRGFVRYAAAASKGVKMPRVEWMGLREFIVYRPELIVQSRIADYLDRETGEIRAMLGKLDELANHLGARRTSVIDRELMPHVGVSTARLGLVAEAITGLTYVPADVVGSGGTVVHRSGSIQDSRMDRSDLVRVTTSIPERLRLREGDLLVCSRNGSAHLVGKNALVGAEEVGETWGAFMTVLRSPNNRYVRWYLQSTLFADERSQYATSTINQLTIGMINRMEIPYPGSDEQERIADHLDEVTGKIDQMLAKVAELKALLLERRSALITDVVTGRKEIA</sequence>
<dbReference type="InterPro" id="IPR051212">
    <property type="entry name" value="Type-I_RE_S_subunit"/>
</dbReference>
<dbReference type="PANTHER" id="PTHR43140">
    <property type="entry name" value="TYPE-1 RESTRICTION ENZYME ECOKI SPECIFICITY PROTEIN"/>
    <property type="match status" value="1"/>
</dbReference>
<dbReference type="PANTHER" id="PTHR43140:SF1">
    <property type="entry name" value="TYPE I RESTRICTION ENZYME ECOKI SPECIFICITY SUBUNIT"/>
    <property type="match status" value="1"/>
</dbReference>
<reference evidence="3 4" key="1">
    <citation type="submission" date="2020-10" db="EMBL/GenBank/DDBJ databases">
        <title>Sequencing the genomes of 1000 actinobacteria strains.</title>
        <authorList>
            <person name="Klenk H.-P."/>
        </authorList>
    </citation>
    <scope>NUCLEOTIDE SEQUENCE [LARGE SCALE GENOMIC DNA]</scope>
    <source>
        <strain evidence="3 4">DSM 15474</strain>
    </source>
</reference>
<keyword evidence="1" id="KW-0680">Restriction system</keyword>
<dbReference type="Proteomes" id="UP000636579">
    <property type="component" value="Unassembled WGS sequence"/>
</dbReference>
<dbReference type="CDD" id="cd17265">
    <property type="entry name" value="RMtype1_S_Eco4255III-TRD2-CR2_like"/>
    <property type="match status" value="1"/>
</dbReference>
<dbReference type="Gene3D" id="3.90.220.20">
    <property type="entry name" value="DNA methylase specificity domains"/>
    <property type="match status" value="2"/>
</dbReference>